<gene>
    <name evidence="1" type="ORF">B4U80_13477</name>
</gene>
<comment type="caution">
    <text evidence="1">The sequence shown here is derived from an EMBL/GenBank/DDBJ whole genome shotgun (WGS) entry which is preliminary data.</text>
</comment>
<dbReference type="GO" id="GO:0003723">
    <property type="term" value="F:RNA binding"/>
    <property type="evidence" value="ECO:0007669"/>
    <property type="project" value="InterPro"/>
</dbReference>
<organism evidence="1 2">
    <name type="scientific">Leptotrombidium deliense</name>
    <dbReference type="NCBI Taxonomy" id="299467"/>
    <lineage>
        <taxon>Eukaryota</taxon>
        <taxon>Metazoa</taxon>
        <taxon>Ecdysozoa</taxon>
        <taxon>Arthropoda</taxon>
        <taxon>Chelicerata</taxon>
        <taxon>Arachnida</taxon>
        <taxon>Acari</taxon>
        <taxon>Acariformes</taxon>
        <taxon>Trombidiformes</taxon>
        <taxon>Prostigmata</taxon>
        <taxon>Anystina</taxon>
        <taxon>Parasitengona</taxon>
        <taxon>Trombiculoidea</taxon>
        <taxon>Trombiculidae</taxon>
        <taxon>Leptotrombidium</taxon>
    </lineage>
</organism>
<dbReference type="SUPFAM" id="SSF55895">
    <property type="entry name" value="Ribonuclease Rh-like"/>
    <property type="match status" value="1"/>
</dbReference>
<proteinExistence type="predicted"/>
<dbReference type="Proteomes" id="UP000288716">
    <property type="component" value="Unassembled WGS sequence"/>
</dbReference>
<name>A0A443S5N7_9ACAR</name>
<evidence type="ECO:0000313" key="1">
    <source>
        <dbReference type="EMBL" id="RWS22852.1"/>
    </source>
</evidence>
<reference evidence="1 2" key="1">
    <citation type="journal article" date="2018" name="Gigascience">
        <title>Genomes of trombidid mites reveal novel predicted allergens and laterally-transferred genes associated with secondary metabolism.</title>
        <authorList>
            <person name="Dong X."/>
            <person name="Chaisiri K."/>
            <person name="Xia D."/>
            <person name="Armstrong S.D."/>
            <person name="Fang Y."/>
            <person name="Donnelly M.J."/>
            <person name="Kadowaki T."/>
            <person name="McGarry J.W."/>
            <person name="Darby A.C."/>
            <person name="Makepeace B.L."/>
        </authorList>
    </citation>
    <scope>NUCLEOTIDE SEQUENCE [LARGE SCALE GENOMIC DNA]</scope>
    <source>
        <strain evidence="1">UoL-UT</strain>
    </source>
</reference>
<dbReference type="AlphaFoldDB" id="A0A443S5N7"/>
<dbReference type="Gene3D" id="3.90.730.10">
    <property type="entry name" value="Ribonuclease T2-like"/>
    <property type="match status" value="1"/>
</dbReference>
<keyword evidence="2" id="KW-1185">Reference proteome</keyword>
<dbReference type="VEuPathDB" id="VectorBase:LDEU009188"/>
<dbReference type="EMBL" id="NCKV01007732">
    <property type="protein sequence ID" value="RWS22852.1"/>
    <property type="molecule type" value="Genomic_DNA"/>
</dbReference>
<evidence type="ECO:0000313" key="2">
    <source>
        <dbReference type="Proteomes" id="UP000288716"/>
    </source>
</evidence>
<accession>A0A443S5N7</accession>
<sequence length="251" mass="29786">MEFCFNLQNESIDCAEAGMRIPKPTTTPFRQFYFPSSYYLYDYVVLRLLVTRDVTLKLRINELALSRHHFYTVLHYLKDREHHAKAFKEQVLRDNRYEKIFASFERAWFKDPLVNVLDAMKTIFENGAIVLYNIAEIFKNPLDYFAATTELYDKLRAHEWLLDNRLGEEITADTFEMQLKESYFSHIDPNVIPFVFLCIGNENEEAIFHEIAVCYTTEFNLIECSPNVHYVTALKVKEEDHFICPEKFKMP</sequence>
<dbReference type="GO" id="GO:0033897">
    <property type="term" value="F:ribonuclease T2 activity"/>
    <property type="evidence" value="ECO:0007669"/>
    <property type="project" value="InterPro"/>
</dbReference>
<protein>
    <submittedName>
        <fullName evidence="1">Uncharacterized protein</fullName>
    </submittedName>
</protein>
<dbReference type="InterPro" id="IPR036430">
    <property type="entry name" value="RNase_T2-like_sf"/>
</dbReference>